<evidence type="ECO:0000256" key="1">
    <source>
        <dbReference type="SAM" id="Phobius"/>
    </source>
</evidence>
<organism evidence="2 3">
    <name type="scientific">Palleronia caenipelagi</name>
    <dbReference type="NCBI Taxonomy" id="2489174"/>
    <lineage>
        <taxon>Bacteria</taxon>
        <taxon>Pseudomonadati</taxon>
        <taxon>Pseudomonadota</taxon>
        <taxon>Alphaproteobacteria</taxon>
        <taxon>Rhodobacterales</taxon>
        <taxon>Roseobacteraceae</taxon>
        <taxon>Palleronia</taxon>
    </lineage>
</organism>
<comment type="caution">
    <text evidence="2">The sequence shown here is derived from an EMBL/GenBank/DDBJ whole genome shotgun (WGS) entry which is preliminary data.</text>
</comment>
<name>A0A547Q8S4_9RHOB</name>
<dbReference type="AlphaFoldDB" id="A0A547Q8S4"/>
<keyword evidence="3" id="KW-1185">Reference proteome</keyword>
<reference evidence="2 3" key="1">
    <citation type="submission" date="2019-06" db="EMBL/GenBank/DDBJ databases">
        <title>Paenimaribius caenipelagi gen. nov., sp. nov., isolated from a tidal flat.</title>
        <authorList>
            <person name="Yoon J.-H."/>
        </authorList>
    </citation>
    <scope>NUCLEOTIDE SEQUENCE [LARGE SCALE GENOMIC DNA]</scope>
    <source>
        <strain evidence="2 3">JBTF-M29</strain>
    </source>
</reference>
<protein>
    <submittedName>
        <fullName evidence="2">Uncharacterized protein</fullName>
    </submittedName>
</protein>
<keyword evidence="1" id="KW-0812">Transmembrane</keyword>
<sequence length="84" mass="9083">MPRSLGVYGAFLALGIPLAFLCSGFIADRLTAETWARQEAIVAEVTATVADGGLENAETGIRAMMGEIDQYQQLAYFVEKLLLD</sequence>
<evidence type="ECO:0000313" key="2">
    <source>
        <dbReference type="EMBL" id="TRD22797.1"/>
    </source>
</evidence>
<dbReference type="EMBL" id="VFSV01000004">
    <property type="protein sequence ID" value="TRD22797.1"/>
    <property type="molecule type" value="Genomic_DNA"/>
</dbReference>
<evidence type="ECO:0000313" key="3">
    <source>
        <dbReference type="Proteomes" id="UP000318590"/>
    </source>
</evidence>
<proteinExistence type="predicted"/>
<keyword evidence="1" id="KW-0472">Membrane</keyword>
<gene>
    <name evidence="2" type="ORF">FEV53_03190</name>
</gene>
<accession>A0A547Q8S4</accession>
<feature type="transmembrane region" description="Helical" evidence="1">
    <location>
        <begin position="6"/>
        <end position="27"/>
    </location>
</feature>
<keyword evidence="1" id="KW-1133">Transmembrane helix</keyword>
<dbReference type="Proteomes" id="UP000318590">
    <property type="component" value="Unassembled WGS sequence"/>
</dbReference>